<evidence type="ECO:0000313" key="3">
    <source>
        <dbReference type="Proteomes" id="UP000800096"/>
    </source>
</evidence>
<protein>
    <submittedName>
        <fullName evidence="2">Uncharacterized protein</fullName>
    </submittedName>
</protein>
<dbReference type="OrthoDB" id="3795175at2759"/>
<sequence length="212" mass="23965">MLGRRTLSDLLLGALTWLLVLSSLANAAPARISNSGYTLLSPSRRVKPRIPRTKQELRDIYFMQAPPKDKSCFFSGMKVRGVKADPVHNTLWAKLLCHGAGLTTIDDLWTEEDMSEPSFWEGRITASAYERIIIWMSQIFAEETTGTAYLVIADSLEPKTASIFFRHEFGAIKAGGKVTEIKRLNFSNMWINDPTTGRIWWKKGDEDPLSWP</sequence>
<dbReference type="EMBL" id="ML979140">
    <property type="protein sequence ID" value="KAF1912665.1"/>
    <property type="molecule type" value="Genomic_DNA"/>
</dbReference>
<evidence type="ECO:0000313" key="2">
    <source>
        <dbReference type="EMBL" id="KAF1912665.1"/>
    </source>
</evidence>
<dbReference type="AlphaFoldDB" id="A0A6A5QAX8"/>
<organism evidence="2 3">
    <name type="scientific">Ampelomyces quisqualis</name>
    <name type="common">Powdery mildew agent</name>
    <dbReference type="NCBI Taxonomy" id="50730"/>
    <lineage>
        <taxon>Eukaryota</taxon>
        <taxon>Fungi</taxon>
        <taxon>Dikarya</taxon>
        <taxon>Ascomycota</taxon>
        <taxon>Pezizomycotina</taxon>
        <taxon>Dothideomycetes</taxon>
        <taxon>Pleosporomycetidae</taxon>
        <taxon>Pleosporales</taxon>
        <taxon>Pleosporineae</taxon>
        <taxon>Phaeosphaeriaceae</taxon>
        <taxon>Ampelomyces</taxon>
    </lineage>
</organism>
<reference evidence="2" key="1">
    <citation type="journal article" date="2020" name="Stud. Mycol.">
        <title>101 Dothideomycetes genomes: a test case for predicting lifestyles and emergence of pathogens.</title>
        <authorList>
            <person name="Haridas S."/>
            <person name="Albert R."/>
            <person name="Binder M."/>
            <person name="Bloem J."/>
            <person name="Labutti K."/>
            <person name="Salamov A."/>
            <person name="Andreopoulos B."/>
            <person name="Baker S."/>
            <person name="Barry K."/>
            <person name="Bills G."/>
            <person name="Bluhm B."/>
            <person name="Cannon C."/>
            <person name="Castanera R."/>
            <person name="Culley D."/>
            <person name="Daum C."/>
            <person name="Ezra D."/>
            <person name="Gonzalez J."/>
            <person name="Henrissat B."/>
            <person name="Kuo A."/>
            <person name="Liang C."/>
            <person name="Lipzen A."/>
            <person name="Lutzoni F."/>
            <person name="Magnuson J."/>
            <person name="Mondo S."/>
            <person name="Nolan M."/>
            <person name="Ohm R."/>
            <person name="Pangilinan J."/>
            <person name="Park H.-J."/>
            <person name="Ramirez L."/>
            <person name="Alfaro M."/>
            <person name="Sun H."/>
            <person name="Tritt A."/>
            <person name="Yoshinaga Y."/>
            <person name="Zwiers L.-H."/>
            <person name="Turgeon B."/>
            <person name="Goodwin S."/>
            <person name="Spatafora J."/>
            <person name="Crous P."/>
            <person name="Grigoriev I."/>
        </authorList>
    </citation>
    <scope>NUCLEOTIDE SEQUENCE</scope>
    <source>
        <strain evidence="2">HMLAC05119</strain>
    </source>
</reference>
<keyword evidence="1" id="KW-0732">Signal</keyword>
<feature type="signal peptide" evidence="1">
    <location>
        <begin position="1"/>
        <end position="27"/>
    </location>
</feature>
<evidence type="ECO:0000256" key="1">
    <source>
        <dbReference type="SAM" id="SignalP"/>
    </source>
</evidence>
<dbReference type="Proteomes" id="UP000800096">
    <property type="component" value="Unassembled WGS sequence"/>
</dbReference>
<name>A0A6A5QAX8_AMPQU</name>
<gene>
    <name evidence="2" type="ORF">BDU57DRAFT_523077</name>
</gene>
<accession>A0A6A5QAX8</accession>
<proteinExistence type="predicted"/>
<feature type="chain" id="PRO_5025408740" evidence="1">
    <location>
        <begin position="28"/>
        <end position="212"/>
    </location>
</feature>
<keyword evidence="3" id="KW-1185">Reference proteome</keyword>